<dbReference type="PANTHER" id="PTHR47169">
    <property type="entry name" value="OS01G0541250 PROTEIN"/>
    <property type="match status" value="1"/>
</dbReference>
<keyword evidence="2" id="KW-1185">Reference proteome</keyword>
<organism evidence="1 2">
    <name type="scientific">Phytophthora megakarya</name>
    <dbReference type="NCBI Taxonomy" id="4795"/>
    <lineage>
        <taxon>Eukaryota</taxon>
        <taxon>Sar</taxon>
        <taxon>Stramenopiles</taxon>
        <taxon>Oomycota</taxon>
        <taxon>Peronosporomycetes</taxon>
        <taxon>Peronosporales</taxon>
        <taxon>Peronosporaceae</taxon>
        <taxon>Phytophthora</taxon>
    </lineage>
</organism>
<protein>
    <submittedName>
        <fullName evidence="1">Mar9 Transposase</fullName>
    </submittedName>
</protein>
<name>A0A225VBR1_9STRA</name>
<dbReference type="Proteomes" id="UP000198211">
    <property type="component" value="Unassembled WGS sequence"/>
</dbReference>
<comment type="caution">
    <text evidence="1">The sequence shown here is derived from an EMBL/GenBank/DDBJ whole genome shotgun (WGS) entry which is preliminary data.</text>
</comment>
<gene>
    <name evidence="1" type="ORF">PHMEG_00026259</name>
</gene>
<dbReference type="InterPro" id="IPR036397">
    <property type="entry name" value="RNaseH_sf"/>
</dbReference>
<accession>A0A225VBR1</accession>
<reference evidence="2" key="1">
    <citation type="submission" date="2017-03" db="EMBL/GenBank/DDBJ databases">
        <title>Phytopthora megakarya and P. palmivora, two closely related causual agents of cacao black pod achieved similar genome size and gene model numbers by different mechanisms.</title>
        <authorList>
            <person name="Ali S."/>
            <person name="Shao J."/>
            <person name="Larry D.J."/>
            <person name="Kronmiller B."/>
            <person name="Shen D."/>
            <person name="Strem M.D."/>
            <person name="Melnick R.L."/>
            <person name="Guiltinan M.J."/>
            <person name="Tyler B.M."/>
            <person name="Meinhardt L.W."/>
            <person name="Bailey B.A."/>
        </authorList>
    </citation>
    <scope>NUCLEOTIDE SEQUENCE [LARGE SCALE GENOMIC DNA]</scope>
    <source>
        <strain evidence="2">zdho120</strain>
    </source>
</reference>
<dbReference type="OrthoDB" id="166546at2759"/>
<dbReference type="EMBL" id="NBNE01006317">
    <property type="protein sequence ID" value="OWZ02217.1"/>
    <property type="molecule type" value="Genomic_DNA"/>
</dbReference>
<sequence>MDNVVHVDEKWFCEDKYKLSYLLLPRKRPPHRTRKSKRFIPKTMFLAAVARPRVILLRLDTTRIVNEYISQRTSQNRPKGTICTRNIKVVICAVYKAFLLEFVISSITAQWPHDDRRSPILIQQDNAKPHVAPDDPDIVAAGTEGGWCIQLPFQPANSPDPNSPDLNCLDLGLFTAIPSIQNRVPIHGNANLIAAVINAFETMSAETLDNTFLTLQSCMLCILREKGGSRYSLPHIDKKKLRKKDMLP</sequence>
<evidence type="ECO:0000313" key="2">
    <source>
        <dbReference type="Proteomes" id="UP000198211"/>
    </source>
</evidence>
<evidence type="ECO:0000313" key="1">
    <source>
        <dbReference type="EMBL" id="OWZ02217.1"/>
    </source>
</evidence>
<dbReference type="Gene3D" id="3.30.420.10">
    <property type="entry name" value="Ribonuclease H-like superfamily/Ribonuclease H"/>
    <property type="match status" value="1"/>
</dbReference>
<dbReference type="GO" id="GO:0003676">
    <property type="term" value="F:nucleic acid binding"/>
    <property type="evidence" value="ECO:0007669"/>
    <property type="project" value="InterPro"/>
</dbReference>
<proteinExistence type="predicted"/>
<dbReference type="PANTHER" id="PTHR47169:SF2">
    <property type="entry name" value="OS01G0541250 PROTEIN"/>
    <property type="match status" value="1"/>
</dbReference>
<dbReference type="AlphaFoldDB" id="A0A225VBR1"/>